<name>A0A1Y5TFB4_9RHOB</name>
<dbReference type="OrthoDB" id="7790108at2"/>
<sequence length="434" mass="46440">MSDQGATGTRLRMRRMDLGLRQADVAQKAGISASYLNLIEHNRRRIGAHLTQKLAQVLEVDVRALDEGGDEAVLQPLRSAAADYPQTGVDGATADELVARFPAWAGVVTAQAARIAQLEARVQGLSDRLAHDTQIAGSLHEVISTATAIRSTASILAETPDLDAGWRARFHGNIDTDSARLAESSQALLGFLDMEIEGAGGALATPLEAAEAYLAARGFYVEEAERQEMPVFGPEVDRATRVILERWIARAGRDAALLPLDAFEQAARAVAYDPARLAARFEAPLEVVLRRLAHLPRKSASGTDHPLMGLVECDAAGVITYQHPILDFRLPRAGAACPLWPLYQALTQPGRAIARTVRMPGAARTTFECFAVAGPQGAVQFAAEPRVAATMLVRPKAADDGAGQVGPGCRLCPVKDCDSRRHPSLLGTDDTERG</sequence>
<dbReference type="CDD" id="cd00093">
    <property type="entry name" value="HTH_XRE"/>
    <property type="match status" value="1"/>
</dbReference>
<dbReference type="InterPro" id="IPR010982">
    <property type="entry name" value="Lambda_DNA-bd_dom_sf"/>
</dbReference>
<dbReference type="Pfam" id="PF01381">
    <property type="entry name" value="HTH_3"/>
    <property type="match status" value="1"/>
</dbReference>
<dbReference type="InterPro" id="IPR001387">
    <property type="entry name" value="Cro/C1-type_HTH"/>
</dbReference>
<evidence type="ECO:0000313" key="3">
    <source>
        <dbReference type="Proteomes" id="UP000193623"/>
    </source>
</evidence>
<accession>A0A1Y5TFB4</accession>
<dbReference type="PROSITE" id="PS50943">
    <property type="entry name" value="HTH_CROC1"/>
    <property type="match status" value="1"/>
</dbReference>
<feature type="domain" description="HTH cro/C1-type" evidence="1">
    <location>
        <begin position="11"/>
        <end position="65"/>
    </location>
</feature>
<dbReference type="Pfam" id="PF09856">
    <property type="entry name" value="ScfRs"/>
    <property type="match status" value="1"/>
</dbReference>
<evidence type="ECO:0000259" key="1">
    <source>
        <dbReference type="PROSITE" id="PS50943"/>
    </source>
</evidence>
<proteinExistence type="predicted"/>
<dbReference type="Proteomes" id="UP000193623">
    <property type="component" value="Unassembled WGS sequence"/>
</dbReference>
<keyword evidence="3" id="KW-1185">Reference proteome</keyword>
<reference evidence="2 3" key="1">
    <citation type="submission" date="2017-03" db="EMBL/GenBank/DDBJ databases">
        <authorList>
            <person name="Afonso C.L."/>
            <person name="Miller P.J."/>
            <person name="Scott M.A."/>
            <person name="Spackman E."/>
            <person name="Goraichik I."/>
            <person name="Dimitrov K.M."/>
            <person name="Suarez D.L."/>
            <person name="Swayne D.E."/>
        </authorList>
    </citation>
    <scope>NUCLEOTIDE SEQUENCE [LARGE SCALE GENOMIC DNA]</scope>
    <source>
        <strain evidence="2 3">CECT 8397</strain>
    </source>
</reference>
<organism evidence="2 3">
    <name type="scientific">Pseudooctadecabacter jejudonensis</name>
    <dbReference type="NCBI Taxonomy" id="1391910"/>
    <lineage>
        <taxon>Bacteria</taxon>
        <taxon>Pseudomonadati</taxon>
        <taxon>Pseudomonadota</taxon>
        <taxon>Alphaproteobacteria</taxon>
        <taxon>Rhodobacterales</taxon>
        <taxon>Paracoccaceae</taxon>
        <taxon>Pseudooctadecabacter</taxon>
    </lineage>
</organism>
<dbReference type="SUPFAM" id="SSF47413">
    <property type="entry name" value="lambda repressor-like DNA-binding domains"/>
    <property type="match status" value="1"/>
</dbReference>
<dbReference type="AlphaFoldDB" id="A0A1Y5TFB4"/>
<evidence type="ECO:0000313" key="2">
    <source>
        <dbReference type="EMBL" id="SLN60576.1"/>
    </source>
</evidence>
<dbReference type="RefSeq" id="WP_085865612.1">
    <property type="nucleotide sequence ID" value="NZ_FWFT01000006.1"/>
</dbReference>
<gene>
    <name evidence="2" type="ORF">PSJ8397_03237</name>
</gene>
<dbReference type="EMBL" id="FWFT01000006">
    <property type="protein sequence ID" value="SLN60576.1"/>
    <property type="molecule type" value="Genomic_DNA"/>
</dbReference>
<dbReference type="InterPro" id="IPR018653">
    <property type="entry name" value="ScfR_C"/>
</dbReference>
<dbReference type="Gene3D" id="1.10.260.40">
    <property type="entry name" value="lambda repressor-like DNA-binding domains"/>
    <property type="match status" value="1"/>
</dbReference>
<dbReference type="GO" id="GO:0003677">
    <property type="term" value="F:DNA binding"/>
    <property type="evidence" value="ECO:0007669"/>
    <property type="project" value="InterPro"/>
</dbReference>
<dbReference type="SMART" id="SM00530">
    <property type="entry name" value="HTH_XRE"/>
    <property type="match status" value="1"/>
</dbReference>
<protein>
    <submittedName>
        <fullName evidence="2">Helix-turn-helix domain protein</fullName>
    </submittedName>
</protein>